<sequence length="114" mass="12703">MKNNLFPRESPQEDTTPATFIDLDVPDAVRAACAAAQASDPLPQRPPLHVDCHHLRSQRTLGVSHVVSQLLLLRRGGTAVWLHRVNAPLRRCLRLLQLHSLFHFVAPEPDVAPL</sequence>
<protein>
    <recommendedName>
        <fullName evidence="3">STAS domain-containing protein</fullName>
    </recommendedName>
</protein>
<gene>
    <name evidence="1" type="ORF">SAMN04515668_0478</name>
</gene>
<dbReference type="OrthoDB" id="894187at2"/>
<keyword evidence="2" id="KW-1185">Reference proteome</keyword>
<evidence type="ECO:0000313" key="2">
    <source>
        <dbReference type="Proteomes" id="UP000199029"/>
    </source>
</evidence>
<name>A0A1I5TIJ9_HYMAR</name>
<reference evidence="2" key="1">
    <citation type="submission" date="2016-10" db="EMBL/GenBank/DDBJ databases">
        <authorList>
            <person name="Varghese N."/>
            <person name="Submissions S."/>
        </authorList>
    </citation>
    <scope>NUCLEOTIDE SEQUENCE [LARGE SCALE GENOMIC DNA]</scope>
    <source>
        <strain evidence="2">OR362-8,ATCC BAA-1266,JCM 13504</strain>
    </source>
</reference>
<dbReference type="InterPro" id="IPR036513">
    <property type="entry name" value="STAS_dom_sf"/>
</dbReference>
<dbReference type="AlphaFoldDB" id="A0A1I5TIJ9"/>
<dbReference type="Gene3D" id="3.30.750.24">
    <property type="entry name" value="STAS domain"/>
    <property type="match status" value="1"/>
</dbReference>
<dbReference type="SUPFAM" id="SSF52091">
    <property type="entry name" value="SpoIIaa-like"/>
    <property type="match status" value="1"/>
</dbReference>
<dbReference type="EMBL" id="FOXS01000001">
    <property type="protein sequence ID" value="SFP82487.1"/>
    <property type="molecule type" value="Genomic_DNA"/>
</dbReference>
<organism evidence="1 2">
    <name type="scientific">Hymenobacter arizonensis</name>
    <name type="common">Siccationidurans arizonensis</name>
    <dbReference type="NCBI Taxonomy" id="1227077"/>
    <lineage>
        <taxon>Bacteria</taxon>
        <taxon>Pseudomonadati</taxon>
        <taxon>Bacteroidota</taxon>
        <taxon>Cytophagia</taxon>
        <taxon>Cytophagales</taxon>
        <taxon>Hymenobacteraceae</taxon>
        <taxon>Hymenobacter</taxon>
    </lineage>
</organism>
<proteinExistence type="predicted"/>
<accession>A0A1I5TIJ9</accession>
<dbReference type="RefSeq" id="WP_092668562.1">
    <property type="nucleotide sequence ID" value="NZ_FOXS01000001.1"/>
</dbReference>
<dbReference type="Proteomes" id="UP000199029">
    <property type="component" value="Unassembled WGS sequence"/>
</dbReference>
<evidence type="ECO:0008006" key="3">
    <source>
        <dbReference type="Google" id="ProtNLM"/>
    </source>
</evidence>
<evidence type="ECO:0000313" key="1">
    <source>
        <dbReference type="EMBL" id="SFP82487.1"/>
    </source>
</evidence>